<dbReference type="InterPro" id="IPR043502">
    <property type="entry name" value="DNA/RNA_pol_sf"/>
</dbReference>
<dbReference type="PANTHER" id="PTHR13902">
    <property type="entry name" value="SERINE/THREONINE-PROTEIN KINASE WNK WITH NO LYSINE -RELATED"/>
    <property type="match status" value="1"/>
</dbReference>
<dbReference type="AlphaFoldDB" id="A0A7J7PBG8"/>
<evidence type="ECO:0000256" key="9">
    <source>
        <dbReference type="ARBA" id="ARBA00048552"/>
    </source>
</evidence>
<comment type="caution">
    <text evidence="12">The sequence shown here is derived from an EMBL/GenBank/DDBJ whole genome shotgun (WGS) entry which is preliminary data.</text>
</comment>
<evidence type="ECO:0000256" key="1">
    <source>
        <dbReference type="ARBA" id="ARBA00009493"/>
    </source>
</evidence>
<evidence type="ECO:0000256" key="7">
    <source>
        <dbReference type="ARBA" id="ARBA00023163"/>
    </source>
</evidence>
<dbReference type="Gene3D" id="1.10.510.10">
    <property type="entry name" value="Transferase(Phosphotransferase) domain 1"/>
    <property type="match status" value="1"/>
</dbReference>
<name>A0A7J7PBG8_9MAGN</name>
<organism evidence="12 13">
    <name type="scientific">Kingdonia uniflora</name>
    <dbReference type="NCBI Taxonomy" id="39325"/>
    <lineage>
        <taxon>Eukaryota</taxon>
        <taxon>Viridiplantae</taxon>
        <taxon>Streptophyta</taxon>
        <taxon>Embryophyta</taxon>
        <taxon>Tracheophyta</taxon>
        <taxon>Spermatophyta</taxon>
        <taxon>Magnoliopsida</taxon>
        <taxon>Ranunculales</taxon>
        <taxon>Circaeasteraceae</taxon>
        <taxon>Kingdonia</taxon>
    </lineage>
</organism>
<dbReference type="InterPro" id="IPR050588">
    <property type="entry name" value="WNK_Ser-Thr_kinase"/>
</dbReference>
<dbReference type="PROSITE" id="PS50011">
    <property type="entry name" value="PROTEIN_KINASE_DOM"/>
    <property type="match status" value="1"/>
</dbReference>
<keyword evidence="6" id="KW-0418">Kinase</keyword>
<dbReference type="PROSITE" id="PS00900">
    <property type="entry name" value="RNA_POL_PHAGE_1"/>
    <property type="match status" value="1"/>
</dbReference>
<evidence type="ECO:0000256" key="10">
    <source>
        <dbReference type="ARBA" id="ARBA00048679"/>
    </source>
</evidence>
<dbReference type="Gene3D" id="3.30.200.20">
    <property type="entry name" value="Phosphorylase Kinase, domain 1"/>
    <property type="match status" value="1"/>
</dbReference>
<keyword evidence="7" id="KW-0804">Transcription</keyword>
<dbReference type="GO" id="GO:0003677">
    <property type="term" value="F:DNA binding"/>
    <property type="evidence" value="ECO:0007669"/>
    <property type="project" value="InterPro"/>
</dbReference>
<comment type="catalytic activity">
    <reaction evidence="8">
        <text>L-threonyl-[protein] + ATP = O-phospho-L-threonyl-[protein] + ADP + H(+)</text>
        <dbReference type="Rhea" id="RHEA:46608"/>
        <dbReference type="Rhea" id="RHEA-COMP:11060"/>
        <dbReference type="Rhea" id="RHEA-COMP:11605"/>
        <dbReference type="ChEBI" id="CHEBI:15378"/>
        <dbReference type="ChEBI" id="CHEBI:30013"/>
        <dbReference type="ChEBI" id="CHEBI:30616"/>
        <dbReference type="ChEBI" id="CHEBI:61977"/>
        <dbReference type="ChEBI" id="CHEBI:456216"/>
        <dbReference type="EC" id="2.7.11.1"/>
    </reaction>
</comment>
<evidence type="ECO:0000256" key="6">
    <source>
        <dbReference type="ARBA" id="ARBA00022777"/>
    </source>
</evidence>
<dbReference type="Pfam" id="PF00940">
    <property type="entry name" value="RNA_pol"/>
    <property type="match status" value="1"/>
</dbReference>
<dbReference type="SUPFAM" id="SSF56112">
    <property type="entry name" value="Protein kinase-like (PK-like)"/>
    <property type="match status" value="1"/>
</dbReference>
<accession>A0A7J7PBG8</accession>
<evidence type="ECO:0000259" key="11">
    <source>
        <dbReference type="PROSITE" id="PS50011"/>
    </source>
</evidence>
<keyword evidence="4" id="KW-0808">Transferase</keyword>
<comment type="catalytic activity">
    <reaction evidence="9">
        <text>RNA(n) + a ribonucleoside 5'-triphosphate = RNA(n+1) + diphosphate</text>
        <dbReference type="Rhea" id="RHEA:21248"/>
        <dbReference type="Rhea" id="RHEA-COMP:14527"/>
        <dbReference type="Rhea" id="RHEA-COMP:17342"/>
        <dbReference type="ChEBI" id="CHEBI:33019"/>
        <dbReference type="ChEBI" id="CHEBI:61557"/>
        <dbReference type="ChEBI" id="CHEBI:140395"/>
        <dbReference type="EC" id="2.7.7.6"/>
    </reaction>
</comment>
<dbReference type="SMART" id="SM00220">
    <property type="entry name" value="S_TKc"/>
    <property type="match status" value="1"/>
</dbReference>
<dbReference type="InterPro" id="IPR000719">
    <property type="entry name" value="Prot_kinase_dom"/>
</dbReference>
<evidence type="ECO:0000256" key="8">
    <source>
        <dbReference type="ARBA" id="ARBA00047899"/>
    </source>
</evidence>
<dbReference type="InterPro" id="IPR046950">
    <property type="entry name" value="DNA-dir_Rpol_C_phage-type"/>
</dbReference>
<evidence type="ECO:0000313" key="12">
    <source>
        <dbReference type="EMBL" id="KAF6176777.1"/>
    </source>
</evidence>
<sequence length="838" mass="95982">MMELKNGKNPTRTDWSVVIDAPKRLDKDIDAYEEPLVFEIGNSFTSSMMGLINENVNEDEEITEGSSMMISPSQSMPNPSKPLLIPAGGSHEHSTTSGGGSSITLYLLFRAIKTLRNGKKTLRKKYDEWDTDEARKKNCPKKTRPENWVRFVDLTSSEEVKASRERNKINRSKMVTPHTTRRKGVFRVADEMMEVDPTTTRSDSFLVGHIRSDGTYPMTLVAEKVRLVDRRLAHVDVGKASDILRSLYFKDLDIKAISTCSDLLTELAKMIQLGRCLLRFSSILNNKDIDINTIDSKGYLGAATAFKYKKFTSLDEAFEWYKLNSPIMNSSDISLIELAHDASKPFQFLAKVISNKRIDKGLTSKERDCELLSIPVTQDASASAYQLMSLMLLNIEMGELTNLLPSSDNKIKDLYTFMKEELKHYLRGKLDEDKYTMDYMHSKTAEIWIYDRITRREGGLHSEYPQRIGICKRLNNLRKILEDLTMDLGKVVKIIKKDLGKDLGKVVKKTKKDKIKWENKIDEVVICYDLYLNTVGDKDWNKDGAQYEIEKSDAINLVSSGFHILIEDSNMPCTSQTIDVLRKAIEVTWIQVKIDDALRSPEDLERLYSEVYHLKLVKHENIIKFYNSWIDNKKKTVNMITELFTSGSLRQYCRRHKNVDIKAIKNWARQILQGLNYFHSQNPPIHHRDLKCDNIFVNGYREIKIGDLGLATIMQKPTAQSVIGTPEFMAPKLYEEEYNELIAVKEIITKNPQSKYLDVDHNPLAQVFGKAENDAKLDSLKDMVTSLRLFERTAIPTIYVDRSRVLPAVEFLTFLYAHKGLKMIPILGSVIPYFCGCL</sequence>
<evidence type="ECO:0000256" key="2">
    <source>
        <dbReference type="ARBA" id="ARBA00022478"/>
    </source>
</evidence>
<evidence type="ECO:0000256" key="4">
    <source>
        <dbReference type="ARBA" id="ARBA00022679"/>
    </source>
</evidence>
<comment type="catalytic activity">
    <reaction evidence="10">
        <text>L-seryl-[protein] + ATP = O-phospho-L-seryl-[protein] + ADP + H(+)</text>
        <dbReference type="Rhea" id="RHEA:17989"/>
        <dbReference type="Rhea" id="RHEA-COMP:9863"/>
        <dbReference type="Rhea" id="RHEA-COMP:11604"/>
        <dbReference type="ChEBI" id="CHEBI:15378"/>
        <dbReference type="ChEBI" id="CHEBI:29999"/>
        <dbReference type="ChEBI" id="CHEBI:30616"/>
        <dbReference type="ChEBI" id="CHEBI:83421"/>
        <dbReference type="ChEBI" id="CHEBI:456216"/>
        <dbReference type="EC" id="2.7.11.1"/>
    </reaction>
</comment>
<keyword evidence="5" id="KW-0548">Nucleotidyltransferase</keyword>
<evidence type="ECO:0000256" key="3">
    <source>
        <dbReference type="ARBA" id="ARBA00022527"/>
    </source>
</evidence>
<dbReference type="InterPro" id="IPR008271">
    <property type="entry name" value="Ser/Thr_kinase_AS"/>
</dbReference>
<dbReference type="EMBL" id="JACGCM010000045">
    <property type="protein sequence ID" value="KAF6176777.1"/>
    <property type="molecule type" value="Genomic_DNA"/>
</dbReference>
<keyword evidence="3" id="KW-0723">Serine/threonine-protein kinase</keyword>
<proteinExistence type="inferred from homology"/>
<evidence type="ECO:0000256" key="5">
    <source>
        <dbReference type="ARBA" id="ARBA00022695"/>
    </source>
</evidence>
<protein>
    <recommendedName>
        <fullName evidence="11">Protein kinase domain-containing protein</fullName>
    </recommendedName>
</protein>
<dbReference type="InterPro" id="IPR004252">
    <property type="entry name" value="Probable_transposase_24"/>
</dbReference>
<dbReference type="GO" id="GO:0000428">
    <property type="term" value="C:DNA-directed RNA polymerase complex"/>
    <property type="evidence" value="ECO:0007669"/>
    <property type="project" value="UniProtKB-KW"/>
</dbReference>
<comment type="similarity">
    <text evidence="1">Belongs to the phage and mitochondrial RNA polymerase family.</text>
</comment>
<keyword evidence="13" id="KW-1185">Reference proteome</keyword>
<dbReference type="GO" id="GO:0005524">
    <property type="term" value="F:ATP binding"/>
    <property type="evidence" value="ECO:0007669"/>
    <property type="project" value="InterPro"/>
</dbReference>
<dbReference type="PROSITE" id="PS00108">
    <property type="entry name" value="PROTEIN_KINASE_ST"/>
    <property type="match status" value="1"/>
</dbReference>
<dbReference type="GO" id="GO:0003899">
    <property type="term" value="F:DNA-directed RNA polymerase activity"/>
    <property type="evidence" value="ECO:0007669"/>
    <property type="project" value="UniProtKB-EC"/>
</dbReference>
<reference evidence="12 13" key="1">
    <citation type="journal article" date="2020" name="IScience">
        <title>Genome Sequencing of the Endangered Kingdonia uniflora (Circaeasteraceae, Ranunculales) Reveals Potential Mechanisms of Evolutionary Specialization.</title>
        <authorList>
            <person name="Sun Y."/>
            <person name="Deng T."/>
            <person name="Zhang A."/>
            <person name="Moore M.J."/>
            <person name="Landis J.B."/>
            <person name="Lin N."/>
            <person name="Zhang H."/>
            <person name="Zhang X."/>
            <person name="Huang J."/>
            <person name="Zhang X."/>
            <person name="Sun H."/>
            <person name="Wang H."/>
        </authorList>
    </citation>
    <scope>NUCLEOTIDE SEQUENCE [LARGE SCALE GENOMIC DNA]</scope>
    <source>
        <strain evidence="12">TB1705</strain>
        <tissue evidence="12">Leaf</tissue>
    </source>
</reference>
<dbReference type="InterPro" id="IPR011009">
    <property type="entry name" value="Kinase-like_dom_sf"/>
</dbReference>
<dbReference type="Proteomes" id="UP000541444">
    <property type="component" value="Unassembled WGS sequence"/>
</dbReference>
<keyword evidence="2" id="KW-0240">DNA-directed RNA polymerase</keyword>
<dbReference type="Pfam" id="PF03004">
    <property type="entry name" value="Transposase_24"/>
    <property type="match status" value="1"/>
</dbReference>
<evidence type="ECO:0000313" key="13">
    <source>
        <dbReference type="Proteomes" id="UP000541444"/>
    </source>
</evidence>
<dbReference type="SUPFAM" id="SSF56672">
    <property type="entry name" value="DNA/RNA polymerases"/>
    <property type="match status" value="1"/>
</dbReference>
<dbReference type="OrthoDB" id="1722225at2759"/>
<dbReference type="Pfam" id="PF00069">
    <property type="entry name" value="Pkinase"/>
    <property type="match status" value="1"/>
</dbReference>
<dbReference type="GO" id="GO:0004674">
    <property type="term" value="F:protein serine/threonine kinase activity"/>
    <property type="evidence" value="ECO:0007669"/>
    <property type="project" value="UniProtKB-KW"/>
</dbReference>
<dbReference type="GO" id="GO:0006351">
    <property type="term" value="P:DNA-templated transcription"/>
    <property type="evidence" value="ECO:0007669"/>
    <property type="project" value="InterPro"/>
</dbReference>
<feature type="domain" description="Protein kinase" evidence="11">
    <location>
        <begin position="549"/>
        <end position="838"/>
    </location>
</feature>
<gene>
    <name evidence="12" type="ORF">GIB67_020499</name>
</gene>
<dbReference type="InterPro" id="IPR002092">
    <property type="entry name" value="DNA-dir_Rpol_phage-type"/>
</dbReference>